<evidence type="ECO:0000313" key="3">
    <source>
        <dbReference type="Proteomes" id="UP000024533"/>
    </source>
</evidence>
<gene>
    <name evidence="2" type="ORF">H109_00342</name>
</gene>
<keyword evidence="1" id="KW-1133">Transmembrane helix</keyword>
<dbReference type="HOGENOM" id="CLU_167052_0_0_1"/>
<accession>A0A059JJ00</accession>
<protein>
    <submittedName>
        <fullName evidence="2">Uncharacterized protein</fullName>
    </submittedName>
</protein>
<proteinExistence type="predicted"/>
<dbReference type="AlphaFoldDB" id="A0A059JJ00"/>
<feature type="transmembrane region" description="Helical" evidence="1">
    <location>
        <begin position="39"/>
        <end position="62"/>
    </location>
</feature>
<comment type="caution">
    <text evidence="2">The sequence shown here is derived from an EMBL/GenBank/DDBJ whole genome shotgun (WGS) entry which is preliminary data.</text>
</comment>
<evidence type="ECO:0000256" key="1">
    <source>
        <dbReference type="SAM" id="Phobius"/>
    </source>
</evidence>
<keyword evidence="1" id="KW-0812">Transmembrane</keyword>
<keyword evidence="3" id="KW-1185">Reference proteome</keyword>
<evidence type="ECO:0000313" key="2">
    <source>
        <dbReference type="EMBL" id="KDB27871.1"/>
    </source>
</evidence>
<dbReference type="EMBL" id="AOKY01000030">
    <property type="protein sequence ID" value="KDB27871.1"/>
    <property type="molecule type" value="Genomic_DNA"/>
</dbReference>
<organism evidence="2 3">
    <name type="scientific">Trichophyton interdigitale (strain MR816)</name>
    <dbReference type="NCBI Taxonomy" id="1215338"/>
    <lineage>
        <taxon>Eukaryota</taxon>
        <taxon>Fungi</taxon>
        <taxon>Dikarya</taxon>
        <taxon>Ascomycota</taxon>
        <taxon>Pezizomycotina</taxon>
        <taxon>Eurotiomycetes</taxon>
        <taxon>Eurotiomycetidae</taxon>
        <taxon>Onygenales</taxon>
        <taxon>Arthrodermataceae</taxon>
        <taxon>Trichophyton</taxon>
    </lineage>
</organism>
<sequence length="68" mass="6687">MESALAATIITITTTATATASTGPAATLATSLPLQEERVGLYGAAVVLGAIIALVGLCFGPYGRAGYS</sequence>
<reference evidence="2 3" key="1">
    <citation type="submission" date="2014-02" db="EMBL/GenBank/DDBJ databases">
        <title>The Genome Sequence of Trichophyton interdigitale MR816.</title>
        <authorList>
            <consortium name="The Broad Institute Genomics Platform"/>
            <person name="Cuomo C.A."/>
            <person name="White T.C."/>
            <person name="Graser Y."/>
            <person name="Martinez-Rossi N."/>
            <person name="Heitman J."/>
            <person name="Young S.K."/>
            <person name="Zeng Q."/>
            <person name="Gargeya S."/>
            <person name="Abouelleil A."/>
            <person name="Alvarado L."/>
            <person name="Chapman S.B."/>
            <person name="Gainer-Dewar J."/>
            <person name="Goldberg J."/>
            <person name="Griggs A."/>
            <person name="Gujja S."/>
            <person name="Hansen M."/>
            <person name="Howarth C."/>
            <person name="Imamovic A."/>
            <person name="Larimer J."/>
            <person name="Martinez D."/>
            <person name="Murphy C."/>
            <person name="Pearson M.D."/>
            <person name="Persinoti G."/>
            <person name="Poon T."/>
            <person name="Priest M."/>
            <person name="Roberts A.D."/>
            <person name="Saif S."/>
            <person name="Shea T.D."/>
            <person name="Sykes S.N."/>
            <person name="Wortman J."/>
            <person name="Nusbaum C."/>
            <person name="Birren B."/>
        </authorList>
    </citation>
    <scope>NUCLEOTIDE SEQUENCE [LARGE SCALE GENOMIC DNA]</scope>
    <source>
        <strain evidence="2 3">MR816</strain>
    </source>
</reference>
<feature type="non-terminal residue" evidence="2">
    <location>
        <position position="68"/>
    </location>
</feature>
<name>A0A059JJ00_TRIIM</name>
<dbReference type="Proteomes" id="UP000024533">
    <property type="component" value="Unassembled WGS sequence"/>
</dbReference>
<keyword evidence="1" id="KW-0472">Membrane</keyword>